<dbReference type="AlphaFoldDB" id="A0A0L8FKG9"/>
<organism evidence="1">
    <name type="scientific">Octopus bimaculoides</name>
    <name type="common">California two-spotted octopus</name>
    <dbReference type="NCBI Taxonomy" id="37653"/>
    <lineage>
        <taxon>Eukaryota</taxon>
        <taxon>Metazoa</taxon>
        <taxon>Spiralia</taxon>
        <taxon>Lophotrochozoa</taxon>
        <taxon>Mollusca</taxon>
        <taxon>Cephalopoda</taxon>
        <taxon>Coleoidea</taxon>
        <taxon>Octopodiformes</taxon>
        <taxon>Octopoda</taxon>
        <taxon>Incirrata</taxon>
        <taxon>Octopodidae</taxon>
        <taxon>Octopus</taxon>
    </lineage>
</organism>
<proteinExistence type="predicted"/>
<name>A0A0L8FKG9_OCTBM</name>
<reference evidence="1" key="1">
    <citation type="submission" date="2015-07" db="EMBL/GenBank/DDBJ databases">
        <title>MeaNS - Measles Nucleotide Surveillance Program.</title>
        <authorList>
            <person name="Tran T."/>
            <person name="Druce J."/>
        </authorList>
    </citation>
    <scope>NUCLEOTIDE SEQUENCE</scope>
    <source>
        <strain evidence="1">UCB-OBI-ISO-001</strain>
        <tissue evidence="1">Gonad</tissue>
    </source>
</reference>
<protein>
    <submittedName>
        <fullName evidence="1">Uncharacterized protein</fullName>
    </submittedName>
</protein>
<accession>A0A0L8FKG9</accession>
<gene>
    <name evidence="1" type="ORF">OCBIM_22016392mg</name>
</gene>
<dbReference type="EMBL" id="KQ429831">
    <property type="protein sequence ID" value="KOF65048.1"/>
    <property type="molecule type" value="Genomic_DNA"/>
</dbReference>
<evidence type="ECO:0000313" key="1">
    <source>
        <dbReference type="EMBL" id="KOF65048.1"/>
    </source>
</evidence>
<sequence>MIGELEIENLYGDLVTYNAYNLQSKHIYHFKYAIVEINKNQILPWMRCTTIKKFLRKPRISF</sequence>